<dbReference type="GO" id="GO:0009279">
    <property type="term" value="C:cell outer membrane"/>
    <property type="evidence" value="ECO:0007669"/>
    <property type="project" value="UniProtKB-SubCell"/>
</dbReference>
<dbReference type="InterPro" id="IPR036942">
    <property type="entry name" value="Beta-barrel_TonB_sf"/>
</dbReference>
<evidence type="ECO:0000256" key="12">
    <source>
        <dbReference type="SAM" id="SignalP"/>
    </source>
</evidence>
<evidence type="ECO:0000313" key="15">
    <source>
        <dbReference type="EMBL" id="RMH91790.1"/>
    </source>
</evidence>
<evidence type="ECO:0000256" key="8">
    <source>
        <dbReference type="ARBA" id="ARBA00023136"/>
    </source>
</evidence>
<keyword evidence="16" id="KW-1185">Reference proteome</keyword>
<keyword evidence="7 11" id="KW-0798">TonB box</keyword>
<accession>A0A3M2HVV9</accession>
<dbReference type="InterPro" id="IPR000531">
    <property type="entry name" value="Beta-barrel_TonB"/>
</dbReference>
<keyword evidence="8 10" id="KW-0472">Membrane</keyword>
<sequence length="624" mass="69881">MKLSRLAIAVALLPATQAYADTKLSDSYQLPNMLVTSARQAEPRAQATAANTVFTRADIERLQARSLPELLRRVPGVLVSSAGGLPSLSLRGTGTAQTLVLLDGQRISSATSGFTRLDYLAIDSVERIEVIRGPRSSLYGADAIGGVIQIFTRSGEPGLNPEVRLAAGSEQNFQRSLSLSGGTEKTRVHLGASLDEREGFDITRDNIGADRDEDGQRTKALHLKLDHQFEADWKAGLSLNDQRGKNEYDDAYEFAPGSPRDEFRVSSYSGYLDGQLNETWNSRLELGRSFDRNRAVGSAFNDGLLETTRHSAAWINHISLTEQHQLALGTDWYEDRLNATTAYQEDSRDNMAFFAQHSYQGERFGTELGLRHDDNEQFGRHKSWNAAFSLPVGQWQRWILSYGEGFRAPTFTDLYAPPAWGPNPDLKPETSKTYELQWRADLSGTHFEASVYRTDVDDMIAWGGRQMENVNHARINGFEASVAQELLGWQTNLGVSIIDPRDRDSGRVLQRRAKRTLSLDLDRQFGDFGFGATWQAFSQRFDDSGFNASFQSERSTIPGYAVLDLRTSWRASPELRWEAKLENVLDKDYHQAQYQRTFGDMDSVYGYREQGRAGLIAVTWTPAL</sequence>
<evidence type="ECO:0000259" key="13">
    <source>
        <dbReference type="Pfam" id="PF00593"/>
    </source>
</evidence>
<evidence type="ECO:0000256" key="1">
    <source>
        <dbReference type="ARBA" id="ARBA00004571"/>
    </source>
</evidence>
<comment type="similarity">
    <text evidence="10 11">Belongs to the TonB-dependent receptor family.</text>
</comment>
<dbReference type="AlphaFoldDB" id="A0A3M2HVV9"/>
<keyword evidence="2 10" id="KW-0813">Transport</keyword>
<keyword evidence="5 12" id="KW-0732">Signal</keyword>
<feature type="chain" id="PRO_5018153851" evidence="12">
    <location>
        <begin position="21"/>
        <end position="624"/>
    </location>
</feature>
<dbReference type="InterPro" id="IPR012910">
    <property type="entry name" value="Plug_dom"/>
</dbReference>
<evidence type="ECO:0000256" key="7">
    <source>
        <dbReference type="ARBA" id="ARBA00023077"/>
    </source>
</evidence>
<dbReference type="PANTHER" id="PTHR30069">
    <property type="entry name" value="TONB-DEPENDENT OUTER MEMBRANE RECEPTOR"/>
    <property type="match status" value="1"/>
</dbReference>
<dbReference type="EMBL" id="RFFM01000001">
    <property type="protein sequence ID" value="RMH91790.1"/>
    <property type="molecule type" value="Genomic_DNA"/>
</dbReference>
<keyword evidence="9 10" id="KW-0998">Cell outer membrane</keyword>
<evidence type="ECO:0000256" key="4">
    <source>
        <dbReference type="ARBA" id="ARBA00022692"/>
    </source>
</evidence>
<dbReference type="OrthoDB" id="9764669at2"/>
<proteinExistence type="inferred from homology"/>
<dbReference type="GO" id="GO:0015889">
    <property type="term" value="P:cobalamin transport"/>
    <property type="evidence" value="ECO:0007669"/>
    <property type="project" value="TreeGrafter"/>
</dbReference>
<organism evidence="15 16">
    <name type="scientific">Stutzerimonas zhaodongensis</name>
    <dbReference type="NCBI Taxonomy" id="1176257"/>
    <lineage>
        <taxon>Bacteria</taxon>
        <taxon>Pseudomonadati</taxon>
        <taxon>Pseudomonadota</taxon>
        <taxon>Gammaproteobacteria</taxon>
        <taxon>Pseudomonadales</taxon>
        <taxon>Pseudomonadaceae</taxon>
        <taxon>Stutzerimonas</taxon>
    </lineage>
</organism>
<evidence type="ECO:0000256" key="11">
    <source>
        <dbReference type="RuleBase" id="RU003357"/>
    </source>
</evidence>
<dbReference type="GO" id="GO:0006811">
    <property type="term" value="P:monoatomic ion transport"/>
    <property type="evidence" value="ECO:0007669"/>
    <property type="project" value="UniProtKB-KW"/>
</dbReference>
<reference evidence="15 16" key="1">
    <citation type="submission" date="2018-10" db="EMBL/GenBank/DDBJ databases">
        <title>Pseudomonas zhaodongensis NEAU-ST5-21(T) genome.</title>
        <authorList>
            <person name="Peng J."/>
            <person name="Liu Z.-P."/>
        </authorList>
    </citation>
    <scope>NUCLEOTIDE SEQUENCE [LARGE SCALE GENOMIC DNA]</scope>
    <source>
        <strain evidence="15 16">NEAU-ST5-21</strain>
    </source>
</reference>
<evidence type="ECO:0000256" key="2">
    <source>
        <dbReference type="ARBA" id="ARBA00022448"/>
    </source>
</evidence>
<feature type="domain" description="TonB-dependent receptor-like beta-barrel" evidence="13">
    <location>
        <begin position="199"/>
        <end position="584"/>
    </location>
</feature>
<dbReference type="InterPro" id="IPR039426">
    <property type="entry name" value="TonB-dep_rcpt-like"/>
</dbReference>
<gene>
    <name evidence="15" type="ORF">EA797_03320</name>
</gene>
<dbReference type="Gene3D" id="2.40.170.20">
    <property type="entry name" value="TonB-dependent receptor, beta-barrel domain"/>
    <property type="match status" value="1"/>
</dbReference>
<dbReference type="Pfam" id="PF07715">
    <property type="entry name" value="Plug"/>
    <property type="match status" value="1"/>
</dbReference>
<feature type="domain" description="TonB-dependent receptor plug" evidence="14">
    <location>
        <begin position="46"/>
        <end position="147"/>
    </location>
</feature>
<evidence type="ECO:0000259" key="14">
    <source>
        <dbReference type="Pfam" id="PF07715"/>
    </source>
</evidence>
<evidence type="ECO:0000256" key="6">
    <source>
        <dbReference type="ARBA" id="ARBA00023065"/>
    </source>
</evidence>
<keyword evidence="15" id="KW-0675">Receptor</keyword>
<dbReference type="Pfam" id="PF00593">
    <property type="entry name" value="TonB_dep_Rec_b-barrel"/>
    <property type="match status" value="1"/>
</dbReference>
<dbReference type="InterPro" id="IPR037066">
    <property type="entry name" value="Plug_dom_sf"/>
</dbReference>
<feature type="signal peptide" evidence="12">
    <location>
        <begin position="1"/>
        <end position="20"/>
    </location>
</feature>
<keyword evidence="3 10" id="KW-1134">Transmembrane beta strand</keyword>
<evidence type="ECO:0000256" key="9">
    <source>
        <dbReference type="ARBA" id="ARBA00023237"/>
    </source>
</evidence>
<evidence type="ECO:0000256" key="5">
    <source>
        <dbReference type="ARBA" id="ARBA00022729"/>
    </source>
</evidence>
<evidence type="ECO:0000313" key="16">
    <source>
        <dbReference type="Proteomes" id="UP000269774"/>
    </source>
</evidence>
<keyword evidence="4 10" id="KW-0812">Transmembrane</keyword>
<evidence type="ECO:0000256" key="3">
    <source>
        <dbReference type="ARBA" id="ARBA00022452"/>
    </source>
</evidence>
<name>A0A3M2HVV9_9GAMM</name>
<dbReference type="SUPFAM" id="SSF56935">
    <property type="entry name" value="Porins"/>
    <property type="match status" value="1"/>
</dbReference>
<evidence type="ECO:0000256" key="10">
    <source>
        <dbReference type="PROSITE-ProRule" id="PRU01360"/>
    </source>
</evidence>
<comment type="caution">
    <text evidence="15">The sequence shown here is derived from an EMBL/GenBank/DDBJ whole genome shotgun (WGS) entry which is preliminary data.</text>
</comment>
<dbReference type="Proteomes" id="UP000269774">
    <property type="component" value="Unassembled WGS sequence"/>
</dbReference>
<dbReference type="RefSeq" id="WP_122163755.1">
    <property type="nucleotide sequence ID" value="NZ_JAMOIB010000008.1"/>
</dbReference>
<dbReference type="PANTHER" id="PTHR30069:SF53">
    <property type="entry name" value="COLICIN I RECEPTOR-RELATED"/>
    <property type="match status" value="1"/>
</dbReference>
<dbReference type="PROSITE" id="PS52016">
    <property type="entry name" value="TONB_DEPENDENT_REC_3"/>
    <property type="match status" value="1"/>
</dbReference>
<protein>
    <submittedName>
        <fullName evidence="15">TonB-dependent receptor</fullName>
    </submittedName>
</protein>
<dbReference type="CDD" id="cd01347">
    <property type="entry name" value="ligand_gated_channel"/>
    <property type="match status" value="1"/>
</dbReference>
<keyword evidence="6" id="KW-0406">Ion transport</keyword>
<dbReference type="Gene3D" id="2.170.130.10">
    <property type="entry name" value="TonB-dependent receptor, plug domain"/>
    <property type="match status" value="1"/>
</dbReference>
<comment type="subcellular location">
    <subcellularLocation>
        <location evidence="1 10">Cell outer membrane</location>
        <topology evidence="1 10">Multi-pass membrane protein</topology>
    </subcellularLocation>
</comment>